<sequence>MHFKSFDHSRNAATPSRWGCAERCVRVAYHGRSRLRPFRVVVVSQRIPASYRPVNHLRGLDKFFKKILNLLMKGLIKDEQFGFRPIHLRSQQALRLVDYITEGFKYNQKTVAVFLV</sequence>
<comment type="caution">
    <text evidence="1">The sequence shown here is derived from an EMBL/GenBank/DDBJ whole genome shotgun (WGS) entry which is preliminary data.</text>
</comment>
<evidence type="ECO:0000313" key="1">
    <source>
        <dbReference type="EMBL" id="GBP06446.1"/>
    </source>
</evidence>
<dbReference type="Proteomes" id="UP000299102">
    <property type="component" value="Unassembled WGS sequence"/>
</dbReference>
<name>A0A4C1SWW1_EUMVA</name>
<organism evidence="1 2">
    <name type="scientific">Eumeta variegata</name>
    <name type="common">Bagworm moth</name>
    <name type="synonym">Eumeta japonica</name>
    <dbReference type="NCBI Taxonomy" id="151549"/>
    <lineage>
        <taxon>Eukaryota</taxon>
        <taxon>Metazoa</taxon>
        <taxon>Ecdysozoa</taxon>
        <taxon>Arthropoda</taxon>
        <taxon>Hexapoda</taxon>
        <taxon>Insecta</taxon>
        <taxon>Pterygota</taxon>
        <taxon>Neoptera</taxon>
        <taxon>Endopterygota</taxon>
        <taxon>Lepidoptera</taxon>
        <taxon>Glossata</taxon>
        <taxon>Ditrysia</taxon>
        <taxon>Tineoidea</taxon>
        <taxon>Psychidae</taxon>
        <taxon>Oiketicinae</taxon>
        <taxon>Eumeta</taxon>
    </lineage>
</organism>
<dbReference type="AlphaFoldDB" id="A0A4C1SWW1"/>
<proteinExistence type="predicted"/>
<keyword evidence="2" id="KW-1185">Reference proteome</keyword>
<accession>A0A4C1SWW1</accession>
<gene>
    <name evidence="1" type="ORF">EVAR_4583_1</name>
</gene>
<evidence type="ECO:0008006" key="3">
    <source>
        <dbReference type="Google" id="ProtNLM"/>
    </source>
</evidence>
<evidence type="ECO:0000313" key="2">
    <source>
        <dbReference type="Proteomes" id="UP000299102"/>
    </source>
</evidence>
<dbReference type="EMBL" id="BGZK01000022">
    <property type="protein sequence ID" value="GBP06446.1"/>
    <property type="molecule type" value="Genomic_DNA"/>
</dbReference>
<dbReference type="OrthoDB" id="416454at2759"/>
<protein>
    <recommendedName>
        <fullName evidence="3">Reverse transcriptase domain-containing protein</fullName>
    </recommendedName>
</protein>
<reference evidence="1 2" key="1">
    <citation type="journal article" date="2019" name="Commun. Biol.">
        <title>The bagworm genome reveals a unique fibroin gene that provides high tensile strength.</title>
        <authorList>
            <person name="Kono N."/>
            <person name="Nakamura H."/>
            <person name="Ohtoshi R."/>
            <person name="Tomita M."/>
            <person name="Numata K."/>
            <person name="Arakawa K."/>
        </authorList>
    </citation>
    <scope>NUCLEOTIDE SEQUENCE [LARGE SCALE GENOMIC DNA]</scope>
</reference>